<gene>
    <name evidence="2" type="ORF">GCM10010326_66950</name>
</gene>
<protein>
    <submittedName>
        <fullName evidence="2">Uncharacterized protein</fullName>
    </submittedName>
</protein>
<evidence type="ECO:0000313" key="3">
    <source>
        <dbReference type="Proteomes" id="UP000600946"/>
    </source>
</evidence>
<reference evidence="3" key="1">
    <citation type="journal article" date="2019" name="Int. J. Syst. Evol. Microbiol.">
        <title>The Global Catalogue of Microorganisms (GCM) 10K type strain sequencing project: providing services to taxonomists for standard genome sequencing and annotation.</title>
        <authorList>
            <consortium name="The Broad Institute Genomics Platform"/>
            <consortium name="The Broad Institute Genome Sequencing Center for Infectious Disease"/>
            <person name="Wu L."/>
            <person name="Ma J."/>
        </authorList>
    </citation>
    <scope>NUCLEOTIDE SEQUENCE [LARGE SCALE GENOMIC DNA]</scope>
    <source>
        <strain evidence="3">JCM 4594</strain>
    </source>
</reference>
<evidence type="ECO:0000256" key="1">
    <source>
        <dbReference type="SAM" id="MobiDB-lite"/>
    </source>
</evidence>
<dbReference type="Proteomes" id="UP000600946">
    <property type="component" value="Unassembled WGS sequence"/>
</dbReference>
<feature type="region of interest" description="Disordered" evidence="1">
    <location>
        <begin position="44"/>
        <end position="81"/>
    </location>
</feature>
<proteinExistence type="predicted"/>
<evidence type="ECO:0000313" key="2">
    <source>
        <dbReference type="EMBL" id="GGY62854.1"/>
    </source>
</evidence>
<sequence>MAGPAAAVLTTIRVGRTGGRDSTTNARRPYVPDDAALAVGEGAGDRARLRAPHTGAAPPRPYVPRKPTAYNPVTGETKGNR</sequence>
<name>A0ABQ3AQM4_9ACTN</name>
<dbReference type="EMBL" id="BMUU01000016">
    <property type="protein sequence ID" value="GGY62854.1"/>
    <property type="molecule type" value="Genomic_DNA"/>
</dbReference>
<comment type="caution">
    <text evidence="2">The sequence shown here is derived from an EMBL/GenBank/DDBJ whole genome shotgun (WGS) entry which is preliminary data.</text>
</comment>
<keyword evidence="3" id="KW-1185">Reference proteome</keyword>
<organism evidence="2 3">
    <name type="scientific">Streptomyces xanthochromogenes</name>
    <dbReference type="NCBI Taxonomy" id="67384"/>
    <lineage>
        <taxon>Bacteria</taxon>
        <taxon>Bacillati</taxon>
        <taxon>Actinomycetota</taxon>
        <taxon>Actinomycetes</taxon>
        <taxon>Kitasatosporales</taxon>
        <taxon>Streptomycetaceae</taxon>
        <taxon>Streptomyces</taxon>
    </lineage>
</organism>
<accession>A0ABQ3AQM4</accession>